<feature type="transmembrane region" description="Helical" evidence="3">
    <location>
        <begin position="41"/>
        <end position="59"/>
    </location>
</feature>
<dbReference type="PANTHER" id="PTHR34295:SF1">
    <property type="entry name" value="BIOTIN TRANSPORTER BIOY"/>
    <property type="match status" value="1"/>
</dbReference>
<feature type="transmembrane region" description="Helical" evidence="3">
    <location>
        <begin position="172"/>
        <end position="192"/>
    </location>
</feature>
<dbReference type="GO" id="GO:0015225">
    <property type="term" value="F:biotin transmembrane transporter activity"/>
    <property type="evidence" value="ECO:0007669"/>
    <property type="project" value="UniProtKB-UniRule"/>
</dbReference>
<keyword evidence="2" id="KW-0813">Transport</keyword>
<dbReference type="OrthoDB" id="9803495at2"/>
<dbReference type="InterPro" id="IPR003784">
    <property type="entry name" value="BioY"/>
</dbReference>
<dbReference type="Proteomes" id="UP000031532">
    <property type="component" value="Unassembled WGS sequence"/>
</dbReference>
<evidence type="ECO:0000256" key="1">
    <source>
        <dbReference type="ARBA" id="ARBA00010692"/>
    </source>
</evidence>
<evidence type="ECO:0000256" key="3">
    <source>
        <dbReference type="SAM" id="Phobius"/>
    </source>
</evidence>
<dbReference type="Pfam" id="PF02632">
    <property type="entry name" value="BioY"/>
    <property type="match status" value="1"/>
</dbReference>
<dbReference type="RefSeq" id="WP_039717294.1">
    <property type="nucleotide sequence ID" value="NZ_JTJC03000001.1"/>
</dbReference>
<keyword evidence="3" id="KW-0812">Transmembrane</keyword>
<protein>
    <recommendedName>
        <fullName evidence="2">Biotin transporter</fullName>
    </recommendedName>
</protein>
<organism evidence="4 5">
    <name type="scientific">Scytonema millei VB511283</name>
    <dbReference type="NCBI Taxonomy" id="1245923"/>
    <lineage>
        <taxon>Bacteria</taxon>
        <taxon>Bacillati</taxon>
        <taxon>Cyanobacteriota</taxon>
        <taxon>Cyanophyceae</taxon>
        <taxon>Nostocales</taxon>
        <taxon>Scytonemataceae</taxon>
        <taxon>Scytonema</taxon>
    </lineage>
</organism>
<proteinExistence type="inferred from homology"/>
<evidence type="ECO:0000313" key="4">
    <source>
        <dbReference type="EMBL" id="NHC33201.1"/>
    </source>
</evidence>
<comment type="caution">
    <text evidence="4">The sequence shown here is derived from an EMBL/GenBank/DDBJ whole genome shotgun (WGS) entry which is preliminary data.</text>
</comment>
<keyword evidence="2 3" id="KW-0472">Membrane</keyword>
<dbReference type="GO" id="GO:0005886">
    <property type="term" value="C:plasma membrane"/>
    <property type="evidence" value="ECO:0007669"/>
    <property type="project" value="UniProtKB-SubCell"/>
</dbReference>
<dbReference type="PANTHER" id="PTHR34295">
    <property type="entry name" value="BIOTIN TRANSPORTER BIOY"/>
    <property type="match status" value="1"/>
</dbReference>
<sequence>MAVPNQFLWSLIGLLLTIGGTFVEAYITSAPISWHERGIQTISLGVTCQIGAVLLVGCLGGKSAAALSQIAYLLLGLVWLPIFAQGGGFGYWRELNFGYILGFIPGAWVCGSLAFRQDDMKLESLAGSCLGGLLIIHLCGLAYLLPSQVFHWASTQAQSIIQPILQYSLYPLPGQLAVVCAVAVIAYGWRLIMFY</sequence>
<keyword evidence="5" id="KW-1185">Reference proteome</keyword>
<feature type="transmembrane region" description="Helical" evidence="3">
    <location>
        <begin position="122"/>
        <end position="145"/>
    </location>
</feature>
<dbReference type="EMBL" id="JTJC03000001">
    <property type="protein sequence ID" value="NHC33201.1"/>
    <property type="molecule type" value="Genomic_DNA"/>
</dbReference>
<feature type="transmembrane region" description="Helical" evidence="3">
    <location>
        <begin position="97"/>
        <end position="115"/>
    </location>
</feature>
<dbReference type="AlphaFoldDB" id="A0A9X5E0G1"/>
<keyword evidence="3" id="KW-1133">Transmembrane helix</keyword>
<name>A0A9X5E0G1_9CYAN</name>
<evidence type="ECO:0000313" key="5">
    <source>
        <dbReference type="Proteomes" id="UP000031532"/>
    </source>
</evidence>
<gene>
    <name evidence="4" type="ORF">QH73_0000725</name>
</gene>
<accession>A0A9X5E0G1</accession>
<comment type="subcellular location">
    <subcellularLocation>
        <location evidence="2">Cell membrane</location>
        <topology evidence="2">Multi-pass membrane protein</topology>
    </subcellularLocation>
</comment>
<reference evidence="4 5" key="1">
    <citation type="journal article" date="2015" name="Genome Announc.">
        <title>Draft Genome Sequence of the Terrestrial Cyanobacterium Scytonema millei VB511283, Isolated from Eastern India.</title>
        <authorList>
            <person name="Sen D."/>
            <person name="Chandrababunaidu M.M."/>
            <person name="Singh D."/>
            <person name="Sanghi N."/>
            <person name="Ghorai A."/>
            <person name="Mishra G.P."/>
            <person name="Madduluri M."/>
            <person name="Adhikary S.P."/>
            <person name="Tripathy S."/>
        </authorList>
    </citation>
    <scope>NUCLEOTIDE SEQUENCE [LARGE SCALE GENOMIC DNA]</scope>
    <source>
        <strain evidence="4 5">VB511283</strain>
    </source>
</reference>
<comment type="similarity">
    <text evidence="1 2">Belongs to the BioY family.</text>
</comment>
<dbReference type="PIRSF" id="PIRSF016661">
    <property type="entry name" value="BioY"/>
    <property type="match status" value="1"/>
</dbReference>
<dbReference type="Gene3D" id="1.10.1760.20">
    <property type="match status" value="1"/>
</dbReference>
<evidence type="ECO:0000256" key="2">
    <source>
        <dbReference type="PIRNR" id="PIRNR016661"/>
    </source>
</evidence>
<feature type="transmembrane region" description="Helical" evidence="3">
    <location>
        <begin position="71"/>
        <end position="91"/>
    </location>
</feature>
<keyword evidence="2" id="KW-1003">Cell membrane</keyword>